<evidence type="ECO:0000313" key="2">
    <source>
        <dbReference type="Proteomes" id="UP000789920"/>
    </source>
</evidence>
<dbReference type="Proteomes" id="UP000789920">
    <property type="component" value="Unassembled WGS sequence"/>
</dbReference>
<keyword evidence="2" id="KW-1185">Reference proteome</keyword>
<proteinExistence type="predicted"/>
<gene>
    <name evidence="1" type="ORF">RPERSI_LOCUS8565</name>
</gene>
<protein>
    <submittedName>
        <fullName evidence="1">9850_t:CDS:1</fullName>
    </submittedName>
</protein>
<comment type="caution">
    <text evidence="1">The sequence shown here is derived from an EMBL/GenBank/DDBJ whole genome shotgun (WGS) entry which is preliminary data.</text>
</comment>
<sequence length="383" mass="43136">MLGFQSIILVTISLLITLITNVTAQQECVSYTSPFDFSSGYPKIWEKPTSKDFNTKEFKQINSSINWSKVPKIATRKMVNGNVDTTGYPDSDPDCWWSYSTCTTPKPPLQHDVSFCPEPGTLGLTYDDGPNCAHTVFYDFLKQNNQKATMFFIGSNVATLPNEAQRAFIDGHHICVHTWSHQYMTTLTNEEALAELYYARKAIKRVIGITPRCWRPPYGDVDNRIRAIAQQLNMRTIIWNLDTNDWDMEPDGTEQPAQIDAIFQSLVNMGQNGTFADSGAIVLEHELSNGTMSKAIEWYPKLKSAFKHIVPIASCMNVTRPYIESNFTYPSFAEYIGTRNNNTTDPKSTESYRPTGTPQAHGPKSTPTSIAKSITSYNNLISW</sequence>
<name>A0ACA9NUB4_9GLOM</name>
<accession>A0ACA9NUB4</accession>
<dbReference type="EMBL" id="CAJVQC010015557">
    <property type="protein sequence ID" value="CAG8668249.1"/>
    <property type="molecule type" value="Genomic_DNA"/>
</dbReference>
<feature type="non-terminal residue" evidence="1">
    <location>
        <position position="383"/>
    </location>
</feature>
<reference evidence="1" key="1">
    <citation type="submission" date="2021-06" db="EMBL/GenBank/DDBJ databases">
        <authorList>
            <person name="Kallberg Y."/>
            <person name="Tangrot J."/>
            <person name="Rosling A."/>
        </authorList>
    </citation>
    <scope>NUCLEOTIDE SEQUENCE</scope>
    <source>
        <strain evidence="1">MA461A</strain>
    </source>
</reference>
<evidence type="ECO:0000313" key="1">
    <source>
        <dbReference type="EMBL" id="CAG8668249.1"/>
    </source>
</evidence>
<organism evidence="1 2">
    <name type="scientific">Racocetra persica</name>
    <dbReference type="NCBI Taxonomy" id="160502"/>
    <lineage>
        <taxon>Eukaryota</taxon>
        <taxon>Fungi</taxon>
        <taxon>Fungi incertae sedis</taxon>
        <taxon>Mucoromycota</taxon>
        <taxon>Glomeromycotina</taxon>
        <taxon>Glomeromycetes</taxon>
        <taxon>Diversisporales</taxon>
        <taxon>Gigasporaceae</taxon>
        <taxon>Racocetra</taxon>
    </lineage>
</organism>